<name>A0A318FHG5_KLEOX</name>
<reference evidence="2 3" key="1">
    <citation type="submission" date="2018-05" db="EMBL/GenBank/DDBJ databases">
        <title>Freshwater and sediment microbial communities from various areas in North America, analyzing microbe dynamics in response to fracking.</title>
        <authorList>
            <person name="Lamendella R."/>
        </authorList>
    </citation>
    <scope>NUCLEOTIDE SEQUENCE [LARGE SCALE GENOMIC DNA]</scope>
    <source>
        <strain evidence="2 3">67</strain>
    </source>
</reference>
<evidence type="ECO:0000313" key="3">
    <source>
        <dbReference type="Proteomes" id="UP000247485"/>
    </source>
</evidence>
<evidence type="ECO:0000313" key="2">
    <source>
        <dbReference type="EMBL" id="PXW42178.1"/>
    </source>
</evidence>
<accession>A0A318FHG5</accession>
<protein>
    <submittedName>
        <fullName evidence="2">Uncharacterized protein</fullName>
    </submittedName>
</protein>
<proteinExistence type="predicted"/>
<sequence length="113" mass="13274">MSYKWLIILFFISSGAGASEFDCMRQGQIANTMSVIATSFWPNKDEAIKNAIYTSDMFAKEGKMDRDLLRKFSLGIVDIVFTNDEYRRAFRDNPNLNITQRYYRDCEENKMKR</sequence>
<dbReference type="RefSeq" id="WP_110275715.1">
    <property type="nucleotide sequence ID" value="NZ_QJJG01000014.1"/>
</dbReference>
<comment type="caution">
    <text evidence="2">The sequence shown here is derived from an EMBL/GenBank/DDBJ whole genome shotgun (WGS) entry which is preliminary data.</text>
</comment>
<feature type="signal peptide" evidence="1">
    <location>
        <begin position="1"/>
        <end position="18"/>
    </location>
</feature>
<dbReference type="AlphaFoldDB" id="A0A318FHG5"/>
<dbReference type="EMBL" id="QJJG01000014">
    <property type="protein sequence ID" value="PXW42178.1"/>
    <property type="molecule type" value="Genomic_DNA"/>
</dbReference>
<organism evidence="2 3">
    <name type="scientific">Klebsiella oxytoca</name>
    <dbReference type="NCBI Taxonomy" id="571"/>
    <lineage>
        <taxon>Bacteria</taxon>
        <taxon>Pseudomonadati</taxon>
        <taxon>Pseudomonadota</taxon>
        <taxon>Gammaproteobacteria</taxon>
        <taxon>Enterobacterales</taxon>
        <taxon>Enterobacteriaceae</taxon>
        <taxon>Klebsiella/Raoultella group</taxon>
        <taxon>Klebsiella</taxon>
    </lineage>
</organism>
<keyword evidence="1" id="KW-0732">Signal</keyword>
<feature type="chain" id="PRO_5016411715" evidence="1">
    <location>
        <begin position="19"/>
        <end position="113"/>
    </location>
</feature>
<gene>
    <name evidence="2" type="ORF">DET57_114170</name>
</gene>
<evidence type="ECO:0000256" key="1">
    <source>
        <dbReference type="SAM" id="SignalP"/>
    </source>
</evidence>
<dbReference type="Proteomes" id="UP000247485">
    <property type="component" value="Unassembled WGS sequence"/>
</dbReference>